<organism evidence="1 2">
    <name type="scientific">Comamonas testosteroni</name>
    <name type="common">Pseudomonas testosteroni</name>
    <dbReference type="NCBI Taxonomy" id="285"/>
    <lineage>
        <taxon>Bacteria</taxon>
        <taxon>Pseudomonadati</taxon>
        <taxon>Pseudomonadota</taxon>
        <taxon>Betaproteobacteria</taxon>
        <taxon>Burkholderiales</taxon>
        <taxon>Comamonadaceae</taxon>
        <taxon>Comamonas</taxon>
    </lineage>
</organism>
<sequence length="111" mass="11412">MQPFNPQAHASLAPFAGVEQLINTSVLGMLANATATWLGGEPFAVIFDSKPHDGLGVGQFEPSCSLPLASVPGLDQGGVLVISGQEWTVIEPVVADSSGWATVVLRRGGNG</sequence>
<dbReference type="EMBL" id="AWOR01000057">
    <property type="protein sequence ID" value="KGH27868.1"/>
    <property type="molecule type" value="Genomic_DNA"/>
</dbReference>
<evidence type="ECO:0000313" key="2">
    <source>
        <dbReference type="Proteomes" id="UP000029553"/>
    </source>
</evidence>
<name>A0A096FDJ6_COMTE</name>
<reference evidence="1 2" key="1">
    <citation type="submission" date="2013-09" db="EMBL/GenBank/DDBJ databases">
        <title>High correlation between genotypes and phenotypes of environmental bacteria Comamonas testosteroni strains.</title>
        <authorList>
            <person name="Liu L."/>
            <person name="Zhu W."/>
            <person name="Xia X."/>
            <person name="Xu B."/>
            <person name="Luo M."/>
            <person name="Wang G."/>
        </authorList>
    </citation>
    <scope>NUCLEOTIDE SEQUENCE [LARGE SCALE GENOMIC DNA]</scope>
    <source>
        <strain evidence="1 2">JL40</strain>
    </source>
</reference>
<accession>A0A096FDJ6</accession>
<dbReference type="AlphaFoldDB" id="A0A096FDJ6"/>
<dbReference type="Pfam" id="PF05354">
    <property type="entry name" value="Phage_attach"/>
    <property type="match status" value="1"/>
</dbReference>
<dbReference type="InterPro" id="IPR053734">
    <property type="entry name" value="Phage_Head-Tail_Connect_sf"/>
</dbReference>
<comment type="caution">
    <text evidence="1">The sequence shown here is derived from an EMBL/GenBank/DDBJ whole genome shotgun (WGS) entry which is preliminary data.</text>
</comment>
<proteinExistence type="predicted"/>
<dbReference type="Gene3D" id="2.40.10.180">
    <property type="entry name" value="Phage tail proteins"/>
    <property type="match status" value="1"/>
</dbReference>
<dbReference type="Proteomes" id="UP000029553">
    <property type="component" value="Unassembled WGS sequence"/>
</dbReference>
<gene>
    <name evidence="1" type="ORF">P353_17195</name>
</gene>
<dbReference type="GO" id="GO:0019068">
    <property type="term" value="P:virion assembly"/>
    <property type="evidence" value="ECO:0007669"/>
    <property type="project" value="InterPro"/>
</dbReference>
<evidence type="ECO:0000313" key="1">
    <source>
        <dbReference type="EMBL" id="KGH27868.1"/>
    </source>
</evidence>
<dbReference type="InterPro" id="IPR008018">
    <property type="entry name" value="Phage_tail_attach_FII"/>
</dbReference>
<dbReference type="RefSeq" id="WP_052084907.1">
    <property type="nucleotide sequence ID" value="NZ_AWOR01000057.1"/>
</dbReference>
<protein>
    <submittedName>
        <fullName evidence="1">Uncharacterized protein</fullName>
    </submittedName>
</protein>